<sequence length="349" mass="37026">MSADIGNPASIVCEKLAFRYPGTTANAIDNIDLEVAAGDVVALVGPSGCGKSTLLRLVAGLLSPGAGRLLVGGQDTTSISPEKRNIGWVPQSYALFDHLSVAANVEFGLRARKVPKDERAPRIAEALKLCRIEQFADRRPQDLSGGQRQRVAIARALATRPRVLLLDEPLAALDPQLRKALRADLATLLRDSGVTSLLVTHDQSEALAMANHVAVMRTGVIEQYASPERLWLEPANAFVAEFVGAASVLHASALDDRRVELAPGLEGEIDIIPAGPKVDVAVRPADLVVDLQGIPLRVTAKEYAGGSWLLTGDLFDGQAVSLITSHTAEIGDTIRVAVRPGTQLSAVRS</sequence>
<evidence type="ECO:0000256" key="1">
    <source>
        <dbReference type="ARBA" id="ARBA00022448"/>
    </source>
</evidence>
<dbReference type="GO" id="GO:0140359">
    <property type="term" value="F:ABC-type transporter activity"/>
    <property type="evidence" value="ECO:0007669"/>
    <property type="project" value="UniProtKB-ARBA"/>
</dbReference>
<dbReference type="EMBL" id="JAAGOB010000001">
    <property type="protein sequence ID" value="NED93709.1"/>
    <property type="molecule type" value="Genomic_DNA"/>
</dbReference>
<protein>
    <submittedName>
        <fullName evidence="5">ABC transporter ATP-binding protein</fullName>
    </submittedName>
</protein>
<dbReference type="InterPro" id="IPR008995">
    <property type="entry name" value="Mo/tungstate-bd_C_term_dom"/>
</dbReference>
<dbReference type="SUPFAM" id="SSF52540">
    <property type="entry name" value="P-loop containing nucleoside triphosphate hydrolases"/>
    <property type="match status" value="1"/>
</dbReference>
<proteinExistence type="predicted"/>
<evidence type="ECO:0000313" key="5">
    <source>
        <dbReference type="EMBL" id="NED93709.1"/>
    </source>
</evidence>
<dbReference type="InterPro" id="IPR027417">
    <property type="entry name" value="P-loop_NTPase"/>
</dbReference>
<dbReference type="InterPro" id="IPR003439">
    <property type="entry name" value="ABC_transporter-like_ATP-bd"/>
</dbReference>
<dbReference type="AlphaFoldDB" id="A0A6N9YFP9"/>
<evidence type="ECO:0000256" key="3">
    <source>
        <dbReference type="ARBA" id="ARBA00022840"/>
    </source>
</evidence>
<dbReference type="PANTHER" id="PTHR42781:SF4">
    <property type="entry name" value="SPERMIDINE_PUTRESCINE IMPORT ATP-BINDING PROTEIN POTA"/>
    <property type="match status" value="1"/>
</dbReference>
<dbReference type="GO" id="GO:0016887">
    <property type="term" value="F:ATP hydrolysis activity"/>
    <property type="evidence" value="ECO:0007669"/>
    <property type="project" value="InterPro"/>
</dbReference>
<dbReference type="SMART" id="SM00382">
    <property type="entry name" value="AAA"/>
    <property type="match status" value="1"/>
</dbReference>
<dbReference type="SUPFAM" id="SSF50331">
    <property type="entry name" value="MOP-like"/>
    <property type="match status" value="1"/>
</dbReference>
<feature type="domain" description="ABC transporter" evidence="4">
    <location>
        <begin position="11"/>
        <end position="243"/>
    </location>
</feature>
<reference evidence="5 6" key="1">
    <citation type="submission" date="2020-02" db="EMBL/GenBank/DDBJ databases">
        <authorList>
            <person name="Li X.-J."/>
            <person name="Feng X.-M."/>
        </authorList>
    </citation>
    <scope>NUCLEOTIDE SEQUENCE [LARGE SCALE GENOMIC DNA]</scope>
    <source>
        <strain evidence="5 6">CGMCC 4.7225</strain>
    </source>
</reference>
<comment type="caution">
    <text evidence="5">The sequence shown here is derived from an EMBL/GenBank/DDBJ whole genome shotgun (WGS) entry which is preliminary data.</text>
</comment>
<name>A0A6N9YFP9_9ACTN</name>
<keyword evidence="1" id="KW-0813">Transport</keyword>
<dbReference type="PROSITE" id="PS50893">
    <property type="entry name" value="ABC_TRANSPORTER_2"/>
    <property type="match status" value="1"/>
</dbReference>
<dbReference type="InterPro" id="IPR003593">
    <property type="entry name" value="AAA+_ATPase"/>
</dbReference>
<dbReference type="GO" id="GO:0043190">
    <property type="term" value="C:ATP-binding cassette (ABC) transporter complex"/>
    <property type="evidence" value="ECO:0007669"/>
    <property type="project" value="UniProtKB-ARBA"/>
</dbReference>
<dbReference type="RefSeq" id="WP_163814914.1">
    <property type="nucleotide sequence ID" value="NZ_JAAGOB010000001.1"/>
</dbReference>
<dbReference type="PANTHER" id="PTHR42781">
    <property type="entry name" value="SPERMIDINE/PUTRESCINE IMPORT ATP-BINDING PROTEIN POTA"/>
    <property type="match status" value="1"/>
</dbReference>
<keyword evidence="3 5" id="KW-0067">ATP-binding</keyword>
<gene>
    <name evidence="5" type="ORF">G1H11_00080</name>
</gene>
<dbReference type="Gene3D" id="3.40.50.300">
    <property type="entry name" value="P-loop containing nucleotide triphosphate hydrolases"/>
    <property type="match status" value="1"/>
</dbReference>
<dbReference type="Pfam" id="PF00005">
    <property type="entry name" value="ABC_tran"/>
    <property type="match status" value="1"/>
</dbReference>
<dbReference type="InterPro" id="IPR017871">
    <property type="entry name" value="ABC_transporter-like_CS"/>
</dbReference>
<evidence type="ECO:0000259" key="4">
    <source>
        <dbReference type="PROSITE" id="PS50893"/>
    </source>
</evidence>
<dbReference type="GO" id="GO:0005524">
    <property type="term" value="F:ATP binding"/>
    <property type="evidence" value="ECO:0007669"/>
    <property type="project" value="UniProtKB-KW"/>
</dbReference>
<keyword evidence="2" id="KW-0547">Nucleotide-binding</keyword>
<dbReference type="PROSITE" id="PS00211">
    <property type="entry name" value="ABC_TRANSPORTER_1"/>
    <property type="match status" value="1"/>
</dbReference>
<keyword evidence="6" id="KW-1185">Reference proteome</keyword>
<organism evidence="5 6">
    <name type="scientific">Phytoactinopolyspora alkaliphila</name>
    <dbReference type="NCBI Taxonomy" id="1783498"/>
    <lineage>
        <taxon>Bacteria</taxon>
        <taxon>Bacillati</taxon>
        <taxon>Actinomycetota</taxon>
        <taxon>Actinomycetes</taxon>
        <taxon>Jiangellales</taxon>
        <taxon>Jiangellaceae</taxon>
        <taxon>Phytoactinopolyspora</taxon>
    </lineage>
</organism>
<evidence type="ECO:0000313" key="6">
    <source>
        <dbReference type="Proteomes" id="UP000469185"/>
    </source>
</evidence>
<accession>A0A6N9YFP9</accession>
<evidence type="ECO:0000256" key="2">
    <source>
        <dbReference type="ARBA" id="ARBA00022741"/>
    </source>
</evidence>
<dbReference type="Proteomes" id="UP000469185">
    <property type="component" value="Unassembled WGS sequence"/>
</dbReference>
<dbReference type="InterPro" id="IPR050093">
    <property type="entry name" value="ABC_SmlMolc_Importer"/>
</dbReference>
<dbReference type="FunFam" id="3.40.50.300:FF:000042">
    <property type="entry name" value="Maltose/maltodextrin ABC transporter, ATP-binding protein"/>
    <property type="match status" value="1"/>
</dbReference>